<evidence type="ECO:0000256" key="1">
    <source>
        <dbReference type="ARBA" id="ARBA00004123"/>
    </source>
</evidence>
<name>A0A9P0ZBU7_CUSEU</name>
<keyword evidence="2" id="KW-0805">Transcription regulation</keyword>
<dbReference type="GO" id="GO:0005634">
    <property type="term" value="C:nucleus"/>
    <property type="evidence" value="ECO:0007669"/>
    <property type="project" value="UniProtKB-SubCell"/>
</dbReference>
<evidence type="ECO:0000256" key="5">
    <source>
        <dbReference type="ARBA" id="ARBA00023242"/>
    </source>
</evidence>
<feature type="domain" description="MBD" evidence="7">
    <location>
        <begin position="141"/>
        <end position="212"/>
    </location>
</feature>
<dbReference type="OrthoDB" id="10072024at2759"/>
<organism evidence="8 9">
    <name type="scientific">Cuscuta europaea</name>
    <name type="common">European dodder</name>
    <dbReference type="NCBI Taxonomy" id="41803"/>
    <lineage>
        <taxon>Eukaryota</taxon>
        <taxon>Viridiplantae</taxon>
        <taxon>Streptophyta</taxon>
        <taxon>Embryophyta</taxon>
        <taxon>Tracheophyta</taxon>
        <taxon>Spermatophyta</taxon>
        <taxon>Magnoliopsida</taxon>
        <taxon>eudicotyledons</taxon>
        <taxon>Gunneridae</taxon>
        <taxon>Pentapetalae</taxon>
        <taxon>asterids</taxon>
        <taxon>lamiids</taxon>
        <taxon>Solanales</taxon>
        <taxon>Convolvulaceae</taxon>
        <taxon>Cuscuteae</taxon>
        <taxon>Cuscuta</taxon>
        <taxon>Cuscuta subgen. Cuscuta</taxon>
    </lineage>
</organism>
<dbReference type="PROSITE" id="PS50982">
    <property type="entry name" value="MBD"/>
    <property type="match status" value="2"/>
</dbReference>
<dbReference type="AlphaFoldDB" id="A0A9P0ZBU7"/>
<feature type="region of interest" description="Disordered" evidence="6">
    <location>
        <begin position="1"/>
        <end position="32"/>
    </location>
</feature>
<dbReference type="InterPro" id="IPR016177">
    <property type="entry name" value="DNA-bd_dom_sf"/>
</dbReference>
<keyword evidence="5" id="KW-0539">Nucleus</keyword>
<comment type="subcellular location">
    <subcellularLocation>
        <location evidence="1">Nucleus</location>
    </subcellularLocation>
</comment>
<evidence type="ECO:0000256" key="2">
    <source>
        <dbReference type="ARBA" id="ARBA00023015"/>
    </source>
</evidence>
<dbReference type="Gene3D" id="3.30.890.10">
    <property type="entry name" value="Methyl-cpg-binding Protein 2, Chain A"/>
    <property type="match status" value="2"/>
</dbReference>
<keyword evidence="9" id="KW-1185">Reference proteome</keyword>
<gene>
    <name evidence="8" type="ORF">CEURO_LOCUS12718</name>
</gene>
<dbReference type="SUPFAM" id="SSF54171">
    <property type="entry name" value="DNA-binding domain"/>
    <property type="match status" value="2"/>
</dbReference>
<protein>
    <recommendedName>
        <fullName evidence="7">MBD domain-containing protein</fullName>
    </recommendedName>
</protein>
<sequence>MAKRKSKARASSQSTRRPPRTGADSPSSDRQLAVVAPPAFSLVTNTGFSLPAGWRVDEVFRSDRSKFDRYYFEPDTGKKFRSLKDVERHLNGEEVKRIYSSGNRPESSSSRKMIVHSGKVLNMDEEEHNPNHWAIVPSGSAETPEAPSCQLPDGWVVEEVPRQNDNLTDKYYYEPGTGRKFRSMVAVQKHLSELNNENRPLSKMFKVNHNMMTASKPSREEESSFGEPPLKVKWVLGNRKGDVWNAFMGDTPVPDSVKEGWMKRFLSSMQNS</sequence>
<keyword evidence="3" id="KW-0238">DNA-binding</keyword>
<keyword evidence="4" id="KW-0804">Transcription</keyword>
<proteinExistence type="predicted"/>
<dbReference type="PANTHER" id="PTHR12396">
    <property type="entry name" value="METHYL-CPG BINDING PROTEIN, MBD"/>
    <property type="match status" value="1"/>
</dbReference>
<feature type="domain" description="MBD" evidence="7">
    <location>
        <begin position="40"/>
        <end position="112"/>
    </location>
</feature>
<dbReference type="Proteomes" id="UP001152484">
    <property type="component" value="Unassembled WGS sequence"/>
</dbReference>
<dbReference type="EMBL" id="CAMAPE010000031">
    <property type="protein sequence ID" value="CAH9094381.1"/>
    <property type="molecule type" value="Genomic_DNA"/>
</dbReference>
<accession>A0A9P0ZBU7</accession>
<dbReference type="Pfam" id="PF01429">
    <property type="entry name" value="MBD"/>
    <property type="match status" value="2"/>
</dbReference>
<reference evidence="8" key="1">
    <citation type="submission" date="2022-07" db="EMBL/GenBank/DDBJ databases">
        <authorList>
            <person name="Macas J."/>
            <person name="Novak P."/>
            <person name="Neumann P."/>
        </authorList>
    </citation>
    <scope>NUCLEOTIDE SEQUENCE</scope>
</reference>
<evidence type="ECO:0000256" key="3">
    <source>
        <dbReference type="ARBA" id="ARBA00023125"/>
    </source>
</evidence>
<evidence type="ECO:0000313" key="8">
    <source>
        <dbReference type="EMBL" id="CAH9094381.1"/>
    </source>
</evidence>
<evidence type="ECO:0000256" key="6">
    <source>
        <dbReference type="SAM" id="MobiDB-lite"/>
    </source>
</evidence>
<comment type="caution">
    <text evidence="8">The sequence shown here is derived from an EMBL/GenBank/DDBJ whole genome shotgun (WGS) entry which is preliminary data.</text>
</comment>
<dbReference type="PANTHER" id="PTHR12396:SF38">
    <property type="entry name" value="METHYL-CPG-BINDING DOMAIN-CONTAINING PROTEIN 7"/>
    <property type="match status" value="1"/>
</dbReference>
<evidence type="ECO:0000313" key="9">
    <source>
        <dbReference type="Proteomes" id="UP001152484"/>
    </source>
</evidence>
<evidence type="ECO:0000259" key="7">
    <source>
        <dbReference type="PROSITE" id="PS50982"/>
    </source>
</evidence>
<dbReference type="InterPro" id="IPR001739">
    <property type="entry name" value="Methyl_CpG_DNA-bd"/>
</dbReference>
<evidence type="ECO:0000256" key="4">
    <source>
        <dbReference type="ARBA" id="ARBA00023163"/>
    </source>
</evidence>
<dbReference type="GO" id="GO:0003677">
    <property type="term" value="F:DNA binding"/>
    <property type="evidence" value="ECO:0007669"/>
    <property type="project" value="UniProtKB-KW"/>
</dbReference>